<dbReference type="PANTHER" id="PTHR30487:SF0">
    <property type="entry name" value="PREPILIN LEADER PEPTIDASE_N-METHYLTRANSFERASE-RELATED"/>
    <property type="match status" value="1"/>
</dbReference>
<gene>
    <name evidence="4" type="ORF">ACFQ4A_13775</name>
</gene>
<evidence type="ECO:0000256" key="2">
    <source>
        <dbReference type="SAM" id="Phobius"/>
    </source>
</evidence>
<reference evidence="5" key="1">
    <citation type="journal article" date="2019" name="Int. J. Syst. Evol. Microbiol.">
        <title>The Global Catalogue of Microorganisms (GCM) 10K type strain sequencing project: providing services to taxonomists for standard genome sequencing and annotation.</title>
        <authorList>
            <consortium name="The Broad Institute Genomics Platform"/>
            <consortium name="The Broad Institute Genome Sequencing Center for Infectious Disease"/>
            <person name="Wu L."/>
            <person name="Ma J."/>
        </authorList>
    </citation>
    <scope>NUCLEOTIDE SEQUENCE [LARGE SCALE GENOMIC DNA]</scope>
    <source>
        <strain evidence="5">CCUG 54822</strain>
    </source>
</reference>
<dbReference type="EMBL" id="JBHTNH010000028">
    <property type="protein sequence ID" value="MFD1362724.1"/>
    <property type="molecule type" value="Genomic_DNA"/>
</dbReference>
<keyword evidence="2" id="KW-1133">Transmembrane helix</keyword>
<comment type="caution">
    <text evidence="4">The sequence shown here is derived from an EMBL/GenBank/DDBJ whole genome shotgun (WGS) entry which is preliminary data.</text>
</comment>
<keyword evidence="2" id="KW-0472">Membrane</keyword>
<keyword evidence="5" id="KW-1185">Reference proteome</keyword>
<dbReference type="GO" id="GO:0004190">
    <property type="term" value="F:aspartic-type endopeptidase activity"/>
    <property type="evidence" value="ECO:0007669"/>
    <property type="project" value="UniProtKB-EC"/>
</dbReference>
<accession>A0ABW3ZWT0</accession>
<dbReference type="Gene3D" id="1.20.120.1220">
    <property type="match status" value="1"/>
</dbReference>
<feature type="transmembrane region" description="Helical" evidence="2">
    <location>
        <begin position="82"/>
        <end position="106"/>
    </location>
</feature>
<dbReference type="Proteomes" id="UP001597178">
    <property type="component" value="Unassembled WGS sequence"/>
</dbReference>
<feature type="transmembrane region" description="Helical" evidence="2">
    <location>
        <begin position="45"/>
        <end position="62"/>
    </location>
</feature>
<dbReference type="InterPro" id="IPR000045">
    <property type="entry name" value="Prepilin_IV_endopep_pep"/>
</dbReference>
<dbReference type="PANTHER" id="PTHR30487">
    <property type="entry name" value="TYPE 4 PREPILIN-LIKE PROTEINS LEADER PEPTIDE-PROCESSING ENZYME"/>
    <property type="match status" value="1"/>
</dbReference>
<dbReference type="RefSeq" id="WP_382401552.1">
    <property type="nucleotide sequence ID" value="NZ_JBHTNH010000028.1"/>
</dbReference>
<dbReference type="InterPro" id="IPR050882">
    <property type="entry name" value="Prepilin_peptidase/N-MTase"/>
</dbReference>
<keyword evidence="4" id="KW-0378">Hydrolase</keyword>
<evidence type="ECO:0000256" key="1">
    <source>
        <dbReference type="ARBA" id="ARBA00005801"/>
    </source>
</evidence>
<feature type="transmembrane region" description="Helical" evidence="2">
    <location>
        <begin position="127"/>
        <end position="149"/>
    </location>
</feature>
<protein>
    <submittedName>
        <fullName evidence="4">Prepilin peptidase</fullName>
        <ecNumber evidence="4">3.4.23.43</ecNumber>
    </submittedName>
</protein>
<dbReference type="Pfam" id="PF01478">
    <property type="entry name" value="Peptidase_A24"/>
    <property type="match status" value="1"/>
</dbReference>
<proteinExistence type="inferred from homology"/>
<feature type="transmembrane region" description="Helical" evidence="2">
    <location>
        <begin position="20"/>
        <end position="38"/>
    </location>
</feature>
<evidence type="ECO:0000313" key="4">
    <source>
        <dbReference type="EMBL" id="MFD1362724.1"/>
    </source>
</evidence>
<keyword evidence="2" id="KW-0812">Transmembrane</keyword>
<name>A0ABW3ZWT0_9BACI</name>
<organism evidence="4 5">
    <name type="scientific">Lentibacillus salinarum</name>
    <dbReference type="NCBI Taxonomy" id="446820"/>
    <lineage>
        <taxon>Bacteria</taxon>
        <taxon>Bacillati</taxon>
        <taxon>Bacillota</taxon>
        <taxon>Bacilli</taxon>
        <taxon>Bacillales</taxon>
        <taxon>Bacillaceae</taxon>
        <taxon>Lentibacillus</taxon>
    </lineage>
</organism>
<sequence length="150" mass="16413">MVISISVMIAVYTDVRWMIIPNWLTVSLILSGIGLSFFNGHVMQAIISCLVSGLIFLIPALFGQVGMGDVKWMAGIGAWTSIQFILISFALASVIGLLHIMIMLIWKVGVKKRKYKEVRKEPIPYGVSLGGGILAGLFIINTGFNNLLIM</sequence>
<evidence type="ECO:0000313" key="5">
    <source>
        <dbReference type="Proteomes" id="UP001597178"/>
    </source>
</evidence>
<feature type="domain" description="Prepilin type IV endopeptidase peptidase" evidence="3">
    <location>
        <begin position="2"/>
        <end position="99"/>
    </location>
</feature>
<evidence type="ECO:0000259" key="3">
    <source>
        <dbReference type="Pfam" id="PF01478"/>
    </source>
</evidence>
<dbReference type="EC" id="3.4.23.43" evidence="4"/>
<comment type="similarity">
    <text evidence="1">Belongs to the peptidase A24 family.</text>
</comment>